<comment type="similarity">
    <text evidence="1">Belongs to the RutC family.</text>
</comment>
<name>A0ABS6G320_9FIRM</name>
<dbReference type="CDD" id="cd00448">
    <property type="entry name" value="YjgF_YER057c_UK114_family"/>
    <property type="match status" value="1"/>
</dbReference>
<dbReference type="NCBIfam" id="TIGR00004">
    <property type="entry name" value="Rid family detoxifying hydrolase"/>
    <property type="match status" value="1"/>
</dbReference>
<comment type="caution">
    <text evidence="2">The sequence shown here is derived from an EMBL/GenBank/DDBJ whole genome shotgun (WGS) entry which is preliminary data.</text>
</comment>
<evidence type="ECO:0000313" key="3">
    <source>
        <dbReference type="Proteomes" id="UP000779508"/>
    </source>
</evidence>
<evidence type="ECO:0000256" key="1">
    <source>
        <dbReference type="ARBA" id="ARBA00010552"/>
    </source>
</evidence>
<dbReference type="InterPro" id="IPR006056">
    <property type="entry name" value="RidA"/>
</dbReference>
<sequence>MSKKQVISTNESMKPTGPYSQGIVYDSLVFVAGQTGIHPSTGQLVEGGIEAETRQTLTNVKAILESAGSSLDKVLKVNVYLKDINDFDTVNNIYKEYFTEEYPIRTCLQVVAMPKGACIEIEAIAHK</sequence>
<reference evidence="2 3" key="1">
    <citation type="submission" date="2021-06" db="EMBL/GenBank/DDBJ databases">
        <authorList>
            <person name="Sun Q."/>
            <person name="Li D."/>
        </authorList>
    </citation>
    <scope>NUCLEOTIDE SEQUENCE [LARGE SCALE GENOMIC DNA]</scope>
    <source>
        <strain evidence="2 3">MSJ-5</strain>
    </source>
</reference>
<organism evidence="2 3">
    <name type="scientific">Alkaliphilus flagellatus</name>
    <dbReference type="NCBI Taxonomy" id="2841507"/>
    <lineage>
        <taxon>Bacteria</taxon>
        <taxon>Bacillati</taxon>
        <taxon>Bacillota</taxon>
        <taxon>Clostridia</taxon>
        <taxon>Peptostreptococcales</taxon>
        <taxon>Natronincolaceae</taxon>
        <taxon>Alkaliphilus</taxon>
    </lineage>
</organism>
<dbReference type="RefSeq" id="WP_216417193.1">
    <property type="nucleotide sequence ID" value="NZ_JAHLQK010000004.1"/>
</dbReference>
<dbReference type="PANTHER" id="PTHR11803">
    <property type="entry name" value="2-IMINOBUTANOATE/2-IMINOPROPANOATE DEAMINASE RIDA"/>
    <property type="match status" value="1"/>
</dbReference>
<gene>
    <name evidence="2" type="ORF">KQI88_10695</name>
</gene>
<dbReference type="Pfam" id="PF01042">
    <property type="entry name" value="Ribonuc_L-PSP"/>
    <property type="match status" value="1"/>
</dbReference>
<dbReference type="Proteomes" id="UP000779508">
    <property type="component" value="Unassembled WGS sequence"/>
</dbReference>
<protein>
    <submittedName>
        <fullName evidence="2">RidA family protein</fullName>
    </submittedName>
</protein>
<accession>A0ABS6G320</accession>
<dbReference type="EMBL" id="JAHLQK010000004">
    <property type="protein sequence ID" value="MBU5676885.1"/>
    <property type="molecule type" value="Genomic_DNA"/>
</dbReference>
<dbReference type="PANTHER" id="PTHR11803:SF58">
    <property type="entry name" value="PROTEIN HMF1-RELATED"/>
    <property type="match status" value="1"/>
</dbReference>
<proteinExistence type="inferred from homology"/>
<dbReference type="InterPro" id="IPR006175">
    <property type="entry name" value="YjgF/YER057c/UK114"/>
</dbReference>
<keyword evidence="3" id="KW-1185">Reference proteome</keyword>
<evidence type="ECO:0000313" key="2">
    <source>
        <dbReference type="EMBL" id="MBU5676885.1"/>
    </source>
</evidence>